<evidence type="ECO:0000313" key="7">
    <source>
        <dbReference type="EMBL" id="BBG30010.1"/>
    </source>
</evidence>
<feature type="transmembrane region" description="Helical" evidence="6">
    <location>
        <begin position="186"/>
        <end position="204"/>
    </location>
</feature>
<dbReference type="EMBL" id="AP018933">
    <property type="protein sequence ID" value="BBG30010.1"/>
    <property type="molecule type" value="Genomic_DNA"/>
</dbReference>
<accession>A0A348HEF8</accession>
<evidence type="ECO:0000313" key="8">
    <source>
        <dbReference type="Proteomes" id="UP000267342"/>
    </source>
</evidence>
<dbReference type="Pfam" id="PF01810">
    <property type="entry name" value="LysE"/>
    <property type="match status" value="1"/>
</dbReference>
<comment type="subcellular location">
    <subcellularLocation>
        <location evidence="1">Cell membrane</location>
        <topology evidence="1">Multi-pass membrane protein</topology>
    </subcellularLocation>
</comment>
<dbReference type="STRING" id="1123510.GCA_000620025_01345"/>
<dbReference type="KEGG" id="zpl:ZBT109_1250"/>
<dbReference type="AlphaFoldDB" id="A0A348HEF8"/>
<dbReference type="OrthoDB" id="9804822at2"/>
<sequence>MVHNLIAFMLAATLLTLTPGLDTALVLRTAAAEGRQQAMRAALGINAGCLVWGAVIALGLGALLAVSTTLFTLFKLCGAAYLCWLGLHMLLRPRTHFASNASDDTLKSSHIGWGMKGLLSNVLNPKVGIFYVSFLPQFIPAQHSFVGWTLILVMLHIGINLTWFMLLIHATRPLTQLLRRANVIKWLDRVTGGLFLFFAAHLAFGRR</sequence>
<keyword evidence="8" id="KW-1185">Reference proteome</keyword>
<dbReference type="PANTHER" id="PTHR30086:SF20">
    <property type="entry name" value="ARGININE EXPORTER PROTEIN ARGO-RELATED"/>
    <property type="match status" value="1"/>
</dbReference>
<dbReference type="PIRSF" id="PIRSF006324">
    <property type="entry name" value="LeuE"/>
    <property type="match status" value="1"/>
</dbReference>
<evidence type="ECO:0000256" key="3">
    <source>
        <dbReference type="ARBA" id="ARBA00022692"/>
    </source>
</evidence>
<dbReference type="PANTHER" id="PTHR30086">
    <property type="entry name" value="ARGININE EXPORTER PROTEIN ARGO"/>
    <property type="match status" value="1"/>
</dbReference>
<organism evidence="7 8">
    <name type="scientific">Zymobacter palmae</name>
    <dbReference type="NCBI Taxonomy" id="33074"/>
    <lineage>
        <taxon>Bacteria</taxon>
        <taxon>Pseudomonadati</taxon>
        <taxon>Pseudomonadota</taxon>
        <taxon>Gammaproteobacteria</taxon>
        <taxon>Oceanospirillales</taxon>
        <taxon>Halomonadaceae</taxon>
        <taxon>Zymobacter group</taxon>
        <taxon>Zymobacter</taxon>
    </lineage>
</organism>
<dbReference type="GO" id="GO:0015171">
    <property type="term" value="F:amino acid transmembrane transporter activity"/>
    <property type="evidence" value="ECO:0007669"/>
    <property type="project" value="TreeGrafter"/>
</dbReference>
<evidence type="ECO:0000256" key="4">
    <source>
        <dbReference type="ARBA" id="ARBA00022989"/>
    </source>
</evidence>
<dbReference type="GO" id="GO:0005886">
    <property type="term" value="C:plasma membrane"/>
    <property type="evidence" value="ECO:0007669"/>
    <property type="project" value="UniProtKB-SubCell"/>
</dbReference>
<feature type="transmembrane region" description="Helical" evidence="6">
    <location>
        <begin position="44"/>
        <end position="66"/>
    </location>
</feature>
<evidence type="ECO:0000256" key="6">
    <source>
        <dbReference type="SAM" id="Phobius"/>
    </source>
</evidence>
<feature type="transmembrane region" description="Helical" evidence="6">
    <location>
        <begin position="73"/>
        <end position="91"/>
    </location>
</feature>
<protein>
    <submittedName>
        <fullName evidence="7">Putative threonine effluxprotein</fullName>
    </submittedName>
</protein>
<name>A0A348HEF8_9GAMM</name>
<evidence type="ECO:0000256" key="5">
    <source>
        <dbReference type="ARBA" id="ARBA00023136"/>
    </source>
</evidence>
<keyword evidence="5 6" id="KW-0472">Membrane</keyword>
<feature type="transmembrane region" description="Helical" evidence="6">
    <location>
        <begin position="145"/>
        <end position="166"/>
    </location>
</feature>
<gene>
    <name evidence="7" type="ORF">ZBT109_1250</name>
</gene>
<reference evidence="7 8" key="1">
    <citation type="submission" date="2018-09" db="EMBL/GenBank/DDBJ databases">
        <title>Zymobacter palmae IAM14233 (=T109) whole genome analysis.</title>
        <authorList>
            <person name="Yanase H."/>
        </authorList>
    </citation>
    <scope>NUCLEOTIDE SEQUENCE [LARGE SCALE GENOMIC DNA]</scope>
    <source>
        <strain evidence="7 8">IAM14233</strain>
    </source>
</reference>
<proteinExistence type="predicted"/>
<keyword evidence="3 6" id="KW-0812">Transmembrane</keyword>
<dbReference type="InterPro" id="IPR001123">
    <property type="entry name" value="LeuE-type"/>
</dbReference>
<dbReference type="Proteomes" id="UP000267342">
    <property type="component" value="Chromosome"/>
</dbReference>
<dbReference type="RefSeq" id="WP_038277822.1">
    <property type="nucleotide sequence ID" value="NZ_AP018933.1"/>
</dbReference>
<evidence type="ECO:0000256" key="1">
    <source>
        <dbReference type="ARBA" id="ARBA00004651"/>
    </source>
</evidence>
<keyword evidence="2" id="KW-1003">Cell membrane</keyword>
<evidence type="ECO:0000256" key="2">
    <source>
        <dbReference type="ARBA" id="ARBA00022475"/>
    </source>
</evidence>
<keyword evidence="4 6" id="KW-1133">Transmembrane helix</keyword>